<dbReference type="SUPFAM" id="SSF53448">
    <property type="entry name" value="Nucleotide-diphospho-sugar transferases"/>
    <property type="match status" value="1"/>
</dbReference>
<dbReference type="Proteomes" id="UP001491310">
    <property type="component" value="Unassembled WGS sequence"/>
</dbReference>
<feature type="transmembrane region" description="Helical" evidence="1">
    <location>
        <begin position="502"/>
        <end position="521"/>
    </location>
</feature>
<dbReference type="Pfam" id="PF13632">
    <property type="entry name" value="Glyco_trans_2_3"/>
    <property type="match status" value="1"/>
</dbReference>
<feature type="transmembrane region" description="Helical" evidence="1">
    <location>
        <begin position="373"/>
        <end position="394"/>
    </location>
</feature>
<dbReference type="PANTHER" id="PTHR35408:SF3">
    <property type="entry name" value="GLYCOSYLTRANSFERASE 2-LIKE DOMAIN-CONTAINING PROTEIN"/>
    <property type="match status" value="1"/>
</dbReference>
<sequence length="530" mass="59935">MPVFMEDLEFVIRPSVMSIEAAVEAYREAGGSASIFVNDDGLQLLGEAARMRRIQFYRQHNIGYLARPPHDKRPGGFQRRGRFKKASNMNFCLSVAKRVAAVIKEQGLDPFDALEAVRQATADATPDEAFLGGGDVRVGEFILLVDSDTRIPQDCILPTVSELLDSAEVAFTQHLITPMQVSHDYFENAMAFFTTAIYIAIKHVVAAGDVAPLVGHNAFLRWAAIEECAFVDAADGRVKFWSESHVSEDFDMSVRLQIRGYIGRYISYTGAGFQEGLSLTIHDEVTRYCKYAYGCSEMLFNPVRQWLRCGVFSKLFISYIRLRNIPWYTKVSTMAYMGTYFALAMSWPFTLLNCFLAKYSEAFVRAFQTNMEITYAVVFIFGVLGPLATSVLWYRTQYMSLRKALLVNFGYTLTFGLFFNCLSWHLWWAIAAHLLGLSTTSWGATNKEVKQTNFFQELRFMLYTYRSVYILFGLIIPLAFVIMSGVVPFVPIPHAMIMRNAYLLVPVGILCFGHTMGPILLSPPLMLVKF</sequence>
<gene>
    <name evidence="3" type="ORF">WJX75_009087</name>
</gene>
<dbReference type="InterPro" id="IPR001173">
    <property type="entry name" value="Glyco_trans_2-like"/>
</dbReference>
<keyword evidence="1" id="KW-1133">Transmembrane helix</keyword>
<comment type="caution">
    <text evidence="3">The sequence shown here is derived from an EMBL/GenBank/DDBJ whole genome shotgun (WGS) entry which is preliminary data.</text>
</comment>
<evidence type="ECO:0000313" key="4">
    <source>
        <dbReference type="Proteomes" id="UP001491310"/>
    </source>
</evidence>
<evidence type="ECO:0000313" key="3">
    <source>
        <dbReference type="EMBL" id="KAK9919061.1"/>
    </source>
</evidence>
<accession>A0ABR2Z537</accession>
<protein>
    <recommendedName>
        <fullName evidence="2">Glycosyltransferase 2-like domain-containing protein</fullName>
    </recommendedName>
</protein>
<feature type="transmembrane region" description="Helical" evidence="1">
    <location>
        <begin position="406"/>
        <end position="430"/>
    </location>
</feature>
<dbReference type="InterPro" id="IPR029044">
    <property type="entry name" value="Nucleotide-diphossugar_trans"/>
</dbReference>
<feature type="domain" description="Glycosyltransferase 2-like" evidence="2">
    <location>
        <begin position="141"/>
        <end position="352"/>
    </location>
</feature>
<feature type="transmembrane region" description="Helical" evidence="1">
    <location>
        <begin position="468"/>
        <end position="490"/>
    </location>
</feature>
<dbReference type="EMBL" id="JALJOT010000001">
    <property type="protein sequence ID" value="KAK9919061.1"/>
    <property type="molecule type" value="Genomic_DNA"/>
</dbReference>
<keyword evidence="1" id="KW-0812">Transmembrane</keyword>
<organism evidence="3 4">
    <name type="scientific">Coccomyxa subellipsoidea</name>
    <dbReference type="NCBI Taxonomy" id="248742"/>
    <lineage>
        <taxon>Eukaryota</taxon>
        <taxon>Viridiplantae</taxon>
        <taxon>Chlorophyta</taxon>
        <taxon>core chlorophytes</taxon>
        <taxon>Trebouxiophyceae</taxon>
        <taxon>Trebouxiophyceae incertae sedis</taxon>
        <taxon>Coccomyxaceae</taxon>
        <taxon>Coccomyxa</taxon>
    </lineage>
</organism>
<dbReference type="PANTHER" id="PTHR35408">
    <property type="entry name" value="CHROMOSOME 15, WHOLE GENOME SHOTGUN SEQUENCE"/>
    <property type="match status" value="1"/>
</dbReference>
<keyword evidence="1" id="KW-0472">Membrane</keyword>
<proteinExistence type="predicted"/>
<evidence type="ECO:0000256" key="1">
    <source>
        <dbReference type="SAM" id="Phobius"/>
    </source>
</evidence>
<dbReference type="Gene3D" id="3.90.550.10">
    <property type="entry name" value="Spore Coat Polysaccharide Biosynthesis Protein SpsA, Chain A"/>
    <property type="match status" value="1"/>
</dbReference>
<reference evidence="3 4" key="1">
    <citation type="journal article" date="2024" name="Nat. Commun.">
        <title>Phylogenomics reveals the evolutionary origins of lichenization in chlorophyte algae.</title>
        <authorList>
            <person name="Puginier C."/>
            <person name="Libourel C."/>
            <person name="Otte J."/>
            <person name="Skaloud P."/>
            <person name="Haon M."/>
            <person name="Grisel S."/>
            <person name="Petersen M."/>
            <person name="Berrin J.G."/>
            <person name="Delaux P.M."/>
            <person name="Dal Grande F."/>
            <person name="Keller J."/>
        </authorList>
    </citation>
    <scope>NUCLEOTIDE SEQUENCE [LARGE SCALE GENOMIC DNA]</scope>
    <source>
        <strain evidence="3 4">SAG 216-7</strain>
    </source>
</reference>
<keyword evidence="4" id="KW-1185">Reference proteome</keyword>
<name>A0ABR2Z537_9CHLO</name>
<evidence type="ECO:0000259" key="2">
    <source>
        <dbReference type="Pfam" id="PF13632"/>
    </source>
</evidence>